<keyword evidence="3" id="KW-0547">Nucleotide-binding</keyword>
<dbReference type="RefSeq" id="WP_320502754.1">
    <property type="nucleotide sequence ID" value="NZ_JAXCLX010000004.1"/>
</dbReference>
<dbReference type="InterPro" id="IPR003593">
    <property type="entry name" value="AAA+_ATPase"/>
</dbReference>
<feature type="domain" description="ABC transmembrane type-1" evidence="9">
    <location>
        <begin position="17"/>
        <end position="314"/>
    </location>
</feature>
<feature type="transmembrane region" description="Helical" evidence="7">
    <location>
        <begin position="20"/>
        <end position="41"/>
    </location>
</feature>
<dbReference type="SUPFAM" id="SSF90123">
    <property type="entry name" value="ABC transporter transmembrane region"/>
    <property type="match status" value="1"/>
</dbReference>
<accession>A0ABU5E3X4</accession>
<evidence type="ECO:0000256" key="4">
    <source>
        <dbReference type="ARBA" id="ARBA00022840"/>
    </source>
</evidence>
<evidence type="ECO:0000313" key="10">
    <source>
        <dbReference type="EMBL" id="MDY0874285.1"/>
    </source>
</evidence>
<dbReference type="GO" id="GO:0005524">
    <property type="term" value="F:ATP binding"/>
    <property type="evidence" value="ECO:0007669"/>
    <property type="project" value="UniProtKB-KW"/>
</dbReference>
<dbReference type="Gene3D" id="1.20.1560.10">
    <property type="entry name" value="ABC transporter type 1, transmembrane domain"/>
    <property type="match status" value="1"/>
</dbReference>
<dbReference type="PROSITE" id="PS50893">
    <property type="entry name" value="ABC_TRANSPORTER_2"/>
    <property type="match status" value="1"/>
</dbReference>
<keyword evidence="11" id="KW-1185">Reference proteome</keyword>
<dbReference type="Pfam" id="PF00664">
    <property type="entry name" value="ABC_membrane"/>
    <property type="match status" value="1"/>
</dbReference>
<evidence type="ECO:0000256" key="5">
    <source>
        <dbReference type="ARBA" id="ARBA00022989"/>
    </source>
</evidence>
<name>A0ABU5E3X4_9PROT</name>
<protein>
    <submittedName>
        <fullName evidence="10">ABC transporter ATP-binding protein</fullName>
    </submittedName>
</protein>
<comment type="caution">
    <text evidence="10">The sequence shown here is derived from an EMBL/GenBank/DDBJ whole genome shotgun (WGS) entry which is preliminary data.</text>
</comment>
<keyword evidence="6 7" id="KW-0472">Membrane</keyword>
<feature type="transmembrane region" description="Helical" evidence="7">
    <location>
        <begin position="74"/>
        <end position="97"/>
    </location>
</feature>
<comment type="subcellular location">
    <subcellularLocation>
        <location evidence="1">Cell membrane</location>
        <topology evidence="1">Multi-pass membrane protein</topology>
    </subcellularLocation>
</comment>
<dbReference type="EMBL" id="JAXCLX010000004">
    <property type="protein sequence ID" value="MDY0874285.1"/>
    <property type="molecule type" value="Genomic_DNA"/>
</dbReference>
<dbReference type="InterPro" id="IPR011527">
    <property type="entry name" value="ABC1_TM_dom"/>
</dbReference>
<feature type="transmembrane region" description="Helical" evidence="7">
    <location>
        <begin position="265"/>
        <end position="283"/>
    </location>
</feature>
<dbReference type="SMART" id="SM00382">
    <property type="entry name" value="AAA"/>
    <property type="match status" value="1"/>
</dbReference>
<dbReference type="InterPro" id="IPR039421">
    <property type="entry name" value="Type_1_exporter"/>
</dbReference>
<organism evidence="10 11">
    <name type="scientific">Dongia rigui</name>
    <dbReference type="NCBI Taxonomy" id="940149"/>
    <lineage>
        <taxon>Bacteria</taxon>
        <taxon>Pseudomonadati</taxon>
        <taxon>Pseudomonadota</taxon>
        <taxon>Alphaproteobacteria</taxon>
        <taxon>Rhodospirillales</taxon>
        <taxon>Dongiaceae</taxon>
        <taxon>Dongia</taxon>
    </lineage>
</organism>
<feature type="transmembrane region" description="Helical" evidence="7">
    <location>
        <begin position="174"/>
        <end position="193"/>
    </location>
</feature>
<evidence type="ECO:0000256" key="3">
    <source>
        <dbReference type="ARBA" id="ARBA00022741"/>
    </source>
</evidence>
<evidence type="ECO:0000256" key="1">
    <source>
        <dbReference type="ARBA" id="ARBA00004651"/>
    </source>
</evidence>
<reference evidence="10 11" key="1">
    <citation type="journal article" date="2013" name="Antonie Van Leeuwenhoek">
        <title>Dongia rigui sp. nov., isolated from freshwater of a large wetland in Korea.</title>
        <authorList>
            <person name="Baik K.S."/>
            <person name="Hwang Y.M."/>
            <person name="Choi J.S."/>
            <person name="Kwon J."/>
            <person name="Seong C.N."/>
        </authorList>
    </citation>
    <scope>NUCLEOTIDE SEQUENCE [LARGE SCALE GENOMIC DNA]</scope>
    <source>
        <strain evidence="10 11">04SU4-P</strain>
    </source>
</reference>
<evidence type="ECO:0000313" key="11">
    <source>
        <dbReference type="Proteomes" id="UP001271769"/>
    </source>
</evidence>
<gene>
    <name evidence="10" type="ORF">SMD31_20265</name>
</gene>
<dbReference type="PANTHER" id="PTHR24221">
    <property type="entry name" value="ATP-BINDING CASSETTE SUB-FAMILY B"/>
    <property type="match status" value="1"/>
</dbReference>
<dbReference type="InterPro" id="IPR027417">
    <property type="entry name" value="P-loop_NTPase"/>
</dbReference>
<dbReference type="Proteomes" id="UP001271769">
    <property type="component" value="Unassembled WGS sequence"/>
</dbReference>
<dbReference type="Pfam" id="PF00005">
    <property type="entry name" value="ABC_tran"/>
    <property type="match status" value="1"/>
</dbReference>
<dbReference type="SUPFAM" id="SSF52540">
    <property type="entry name" value="P-loop containing nucleoside triphosphate hydrolases"/>
    <property type="match status" value="1"/>
</dbReference>
<evidence type="ECO:0000259" key="9">
    <source>
        <dbReference type="PROSITE" id="PS50929"/>
    </source>
</evidence>
<dbReference type="InterPro" id="IPR017871">
    <property type="entry name" value="ABC_transporter-like_CS"/>
</dbReference>
<dbReference type="Gene3D" id="3.40.50.300">
    <property type="entry name" value="P-loop containing nucleotide triphosphate hydrolases"/>
    <property type="match status" value="1"/>
</dbReference>
<evidence type="ECO:0000256" key="7">
    <source>
        <dbReference type="SAM" id="Phobius"/>
    </source>
</evidence>
<evidence type="ECO:0000256" key="6">
    <source>
        <dbReference type="ARBA" id="ARBA00023136"/>
    </source>
</evidence>
<dbReference type="PANTHER" id="PTHR24221:SF654">
    <property type="entry name" value="ATP-BINDING CASSETTE SUB-FAMILY B MEMBER 6"/>
    <property type="match status" value="1"/>
</dbReference>
<dbReference type="PROSITE" id="PS50929">
    <property type="entry name" value="ABC_TM1F"/>
    <property type="match status" value="1"/>
</dbReference>
<dbReference type="PROSITE" id="PS00211">
    <property type="entry name" value="ABC_TRANSPORTER_1"/>
    <property type="match status" value="1"/>
</dbReference>
<sequence>MRDVFKIFFHTGWRQQLLIVFALMVSGLVEIVGIATLWPIVGLLGGETHMKSHAIDEYVRWGLAELNLPLTIEVLLLIIVGAATLSFVFGTAGSVFVGRSVANFGTSVRLQLIDAMVHAKWSYFVAQPVARYTAAVNSDADRASVAFKASALCLSGLIQTLVLMGMALFVSWPFFLGAVAVVAVLWLGVGRYMRMAKKAGRGKSKHNLALLHAVTDALTNVKALKAMNRHSFIGHTFAVHVERLRRATQAETYSTSAVRAVQEPLFTILILGGLFIGHSVLGMDLRVMLGSTLLLKRVADSIGTVRSNYQRVVLERPSFWHLQHLLQEVRANREHLSSGKMPSLPATIEFSDVGFAYPGKQVMRGANVTLAAGELTTIIGPSGAGKTTIADLVAGLHQATDGTVKINGLPLQEIDMAGWRRQLGYIPQDSILFNDTIINNITLGDPTVSRGQVEAALKAADAWGFVSKLPGEMDFTIGVRGSLLSGGQRQRLAIARALIGDPKLLILDEATSALDKKTAKEISRAARALTGSRTILAITHQALWVRAADRVYEIRDGKVTTAPAGVN</sequence>
<proteinExistence type="predicted"/>
<evidence type="ECO:0000259" key="8">
    <source>
        <dbReference type="PROSITE" id="PS50893"/>
    </source>
</evidence>
<keyword evidence="2 7" id="KW-0812">Transmembrane</keyword>
<evidence type="ECO:0000256" key="2">
    <source>
        <dbReference type="ARBA" id="ARBA00022692"/>
    </source>
</evidence>
<keyword evidence="5 7" id="KW-1133">Transmembrane helix</keyword>
<dbReference type="InterPro" id="IPR003439">
    <property type="entry name" value="ABC_transporter-like_ATP-bd"/>
</dbReference>
<feature type="domain" description="ABC transporter" evidence="8">
    <location>
        <begin position="348"/>
        <end position="566"/>
    </location>
</feature>
<keyword evidence="4 10" id="KW-0067">ATP-binding</keyword>
<feature type="transmembrane region" description="Helical" evidence="7">
    <location>
        <begin position="149"/>
        <end position="168"/>
    </location>
</feature>
<dbReference type="InterPro" id="IPR036640">
    <property type="entry name" value="ABC1_TM_sf"/>
</dbReference>